<accession>S8BVX7</accession>
<dbReference type="Pfam" id="PF13450">
    <property type="entry name" value="NAD_binding_8"/>
    <property type="match status" value="1"/>
</dbReference>
<evidence type="ECO:0000313" key="1">
    <source>
        <dbReference type="EMBL" id="EPS58775.1"/>
    </source>
</evidence>
<evidence type="ECO:0008006" key="3">
    <source>
        <dbReference type="Google" id="ProtNLM"/>
    </source>
</evidence>
<dbReference type="SUPFAM" id="SSF51905">
    <property type="entry name" value="FAD/NAD(P)-binding domain"/>
    <property type="match status" value="1"/>
</dbReference>
<dbReference type="AlphaFoldDB" id="S8BVX7"/>
<evidence type="ECO:0000313" key="2">
    <source>
        <dbReference type="Proteomes" id="UP000015453"/>
    </source>
</evidence>
<dbReference type="OrthoDB" id="908171at2759"/>
<feature type="non-terminal residue" evidence="1">
    <location>
        <position position="135"/>
    </location>
</feature>
<dbReference type="Gene3D" id="3.50.50.60">
    <property type="entry name" value="FAD/NAD(P)-binding domain"/>
    <property type="match status" value="1"/>
</dbReference>
<sequence length="135" mass="14282">MDAESSVDGQFSKLHPCFDPKTRIAVVGAGPSGLSAAYALARLGYSDVTVFEKQKSPGGMCESVDVQGKIYDLGGQVLAANSAPSIFHLAEQVGAEMEDMDDHKLALIDSSTGALTEMNLVEDYVSLISLTLKLQ</sequence>
<name>S8BVX7_9LAMI</name>
<proteinExistence type="predicted"/>
<reference evidence="1 2" key="1">
    <citation type="journal article" date="2013" name="BMC Genomics">
        <title>The miniature genome of a carnivorous plant Genlisea aurea contains a low number of genes and short non-coding sequences.</title>
        <authorList>
            <person name="Leushkin E.V."/>
            <person name="Sutormin R.A."/>
            <person name="Nabieva E.R."/>
            <person name="Penin A.A."/>
            <person name="Kondrashov A.S."/>
            <person name="Logacheva M.D."/>
        </authorList>
    </citation>
    <scope>NUCLEOTIDE SEQUENCE [LARGE SCALE GENOMIC DNA]</scope>
</reference>
<gene>
    <name evidence="1" type="ORF">M569_16038</name>
</gene>
<dbReference type="EMBL" id="AUSU01008912">
    <property type="protein sequence ID" value="EPS58775.1"/>
    <property type="molecule type" value="Genomic_DNA"/>
</dbReference>
<dbReference type="InterPro" id="IPR036188">
    <property type="entry name" value="FAD/NAD-bd_sf"/>
</dbReference>
<keyword evidence="2" id="KW-1185">Reference proteome</keyword>
<comment type="caution">
    <text evidence="1">The sequence shown here is derived from an EMBL/GenBank/DDBJ whole genome shotgun (WGS) entry which is preliminary data.</text>
</comment>
<dbReference type="PRINTS" id="PR00419">
    <property type="entry name" value="ADXRDTASE"/>
</dbReference>
<dbReference type="Proteomes" id="UP000015453">
    <property type="component" value="Unassembled WGS sequence"/>
</dbReference>
<protein>
    <recommendedName>
        <fullName evidence="3">Amine oxidase domain-containing protein</fullName>
    </recommendedName>
</protein>
<dbReference type="PANTHER" id="PTHR42841">
    <property type="entry name" value="AMINE OXIDASE"/>
    <property type="match status" value="1"/>
</dbReference>
<organism evidence="1 2">
    <name type="scientific">Genlisea aurea</name>
    <dbReference type="NCBI Taxonomy" id="192259"/>
    <lineage>
        <taxon>Eukaryota</taxon>
        <taxon>Viridiplantae</taxon>
        <taxon>Streptophyta</taxon>
        <taxon>Embryophyta</taxon>
        <taxon>Tracheophyta</taxon>
        <taxon>Spermatophyta</taxon>
        <taxon>Magnoliopsida</taxon>
        <taxon>eudicotyledons</taxon>
        <taxon>Gunneridae</taxon>
        <taxon>Pentapetalae</taxon>
        <taxon>asterids</taxon>
        <taxon>lamiids</taxon>
        <taxon>Lamiales</taxon>
        <taxon>Lentibulariaceae</taxon>
        <taxon>Genlisea</taxon>
    </lineage>
</organism>